<dbReference type="OrthoDB" id="1470350at2759"/>
<evidence type="ECO:0000256" key="8">
    <source>
        <dbReference type="PIRSR" id="PIRSR602403-1"/>
    </source>
</evidence>
<dbReference type="STRING" id="796925.A0A137P9D2"/>
<comment type="similarity">
    <text evidence="2">Belongs to the cytochrome P450 family.</text>
</comment>
<keyword evidence="10" id="KW-1185">Reference proteome</keyword>
<keyword evidence="3 8" id="KW-0349">Heme</keyword>
<accession>A0A137P9D2</accession>
<dbReference type="PANTHER" id="PTHR24291">
    <property type="entry name" value="CYTOCHROME P450 FAMILY 4"/>
    <property type="match status" value="1"/>
</dbReference>
<reference evidence="9 10" key="1">
    <citation type="journal article" date="2015" name="Genome Biol. Evol.">
        <title>Phylogenomic analyses indicate that early fungi evolved digesting cell walls of algal ancestors of land plants.</title>
        <authorList>
            <person name="Chang Y."/>
            <person name="Wang S."/>
            <person name="Sekimoto S."/>
            <person name="Aerts A.L."/>
            <person name="Choi C."/>
            <person name="Clum A."/>
            <person name="LaButti K.M."/>
            <person name="Lindquist E.A."/>
            <person name="Yee Ngan C."/>
            <person name="Ohm R.A."/>
            <person name="Salamov A.A."/>
            <person name="Grigoriev I.V."/>
            <person name="Spatafora J.W."/>
            <person name="Berbee M.L."/>
        </authorList>
    </citation>
    <scope>NUCLEOTIDE SEQUENCE [LARGE SCALE GENOMIC DNA]</scope>
    <source>
        <strain evidence="9 10">NRRL 28638</strain>
    </source>
</reference>
<proteinExistence type="inferred from homology"/>
<dbReference type="InterPro" id="IPR002403">
    <property type="entry name" value="Cyt_P450_E_grp-IV"/>
</dbReference>
<evidence type="ECO:0000256" key="5">
    <source>
        <dbReference type="ARBA" id="ARBA00023002"/>
    </source>
</evidence>
<organism evidence="9 10">
    <name type="scientific">Conidiobolus coronatus (strain ATCC 28846 / CBS 209.66 / NRRL 28638)</name>
    <name type="common">Delacroixia coronata</name>
    <dbReference type="NCBI Taxonomy" id="796925"/>
    <lineage>
        <taxon>Eukaryota</taxon>
        <taxon>Fungi</taxon>
        <taxon>Fungi incertae sedis</taxon>
        <taxon>Zoopagomycota</taxon>
        <taxon>Entomophthoromycotina</taxon>
        <taxon>Entomophthoromycetes</taxon>
        <taxon>Entomophthorales</taxon>
        <taxon>Ancylistaceae</taxon>
        <taxon>Conidiobolus</taxon>
    </lineage>
</organism>
<keyword evidence="4 8" id="KW-0479">Metal-binding</keyword>
<comment type="cofactor">
    <cofactor evidence="1 8">
        <name>heme</name>
        <dbReference type="ChEBI" id="CHEBI:30413"/>
    </cofactor>
</comment>
<dbReference type="PANTHER" id="PTHR24291:SF50">
    <property type="entry name" value="BIFUNCTIONAL ALBAFLAVENONE MONOOXYGENASE_TERPENE SYNTHASE"/>
    <property type="match status" value="1"/>
</dbReference>
<dbReference type="InterPro" id="IPR036396">
    <property type="entry name" value="Cyt_P450_sf"/>
</dbReference>
<protein>
    <submittedName>
        <fullName evidence="9">Cytochrome P450</fullName>
    </submittedName>
</protein>
<evidence type="ECO:0000256" key="4">
    <source>
        <dbReference type="ARBA" id="ARBA00022723"/>
    </source>
</evidence>
<dbReference type="GO" id="GO:0020037">
    <property type="term" value="F:heme binding"/>
    <property type="evidence" value="ECO:0007669"/>
    <property type="project" value="InterPro"/>
</dbReference>
<feature type="binding site" description="axial binding residue" evidence="8">
    <location>
        <position position="434"/>
    </location>
    <ligand>
        <name>heme</name>
        <dbReference type="ChEBI" id="CHEBI:30413"/>
    </ligand>
    <ligandPart>
        <name>Fe</name>
        <dbReference type="ChEBI" id="CHEBI:18248"/>
    </ligandPart>
</feature>
<dbReference type="GO" id="GO:0005506">
    <property type="term" value="F:iron ion binding"/>
    <property type="evidence" value="ECO:0007669"/>
    <property type="project" value="InterPro"/>
</dbReference>
<dbReference type="Proteomes" id="UP000070444">
    <property type="component" value="Unassembled WGS sequence"/>
</dbReference>
<evidence type="ECO:0000256" key="3">
    <source>
        <dbReference type="ARBA" id="ARBA00022617"/>
    </source>
</evidence>
<evidence type="ECO:0000256" key="1">
    <source>
        <dbReference type="ARBA" id="ARBA00001971"/>
    </source>
</evidence>
<dbReference type="Gene3D" id="1.10.630.10">
    <property type="entry name" value="Cytochrome P450"/>
    <property type="match status" value="1"/>
</dbReference>
<keyword evidence="6 8" id="KW-0408">Iron</keyword>
<evidence type="ECO:0000256" key="7">
    <source>
        <dbReference type="ARBA" id="ARBA00023033"/>
    </source>
</evidence>
<dbReference type="AlphaFoldDB" id="A0A137P9D2"/>
<sequence>MYEWILSLLSIYSGYKIYKIFKCPPELAHIPRLDILTIFKIASTKDPFDVEMAKNVGPLLDKHGVVRWFSQHGWSILVADPQLTKVIFNNPDIFEKDSNSAINANPHAIKFFGKEQIVNVNGEDWKRMRKLMNPIFHQTWPIQTLSQCTRDVIDSWSQTDGKGIDIRDNIQKMTLDVLGHTVFNMDFESVKNPDSKLYRIYHTASSELMGKLAYLFFPILEKLPFFKRPELHKQIDDYDNFVKELIVKKRAELKESPEIEKNDLLSKLIMASMEDGKALMSEREIRDNLKSIFIAGHDTTSNTLTTTLYYLARYPEIQDKLRAEILGVMNNPQVLTNPTLEQLKQMDYLNMVIKESMRIMATASVLERVATKPFQLTNSLYIPARTAVFVMLWKVHHQSEYFAKPEVFDPERFRDPASVESKNWQPFITGPRACIGMTLSLIEQRISLVLLLQKFYFEIDPSNPDYDRLRLNSSGMLCPKDLHLDIRQRI</sequence>
<dbReference type="OMA" id="PVAMLHR"/>
<dbReference type="PRINTS" id="PR00465">
    <property type="entry name" value="EP450IV"/>
</dbReference>
<gene>
    <name evidence="9" type="ORF">CONCODRAFT_5666</name>
</gene>
<keyword evidence="7" id="KW-0503">Monooxygenase</keyword>
<dbReference type="Pfam" id="PF00067">
    <property type="entry name" value="p450"/>
    <property type="match status" value="1"/>
</dbReference>
<dbReference type="EMBL" id="KQ964471">
    <property type="protein sequence ID" value="KXN71592.1"/>
    <property type="molecule type" value="Genomic_DNA"/>
</dbReference>
<dbReference type="GO" id="GO:0004497">
    <property type="term" value="F:monooxygenase activity"/>
    <property type="evidence" value="ECO:0007669"/>
    <property type="project" value="UniProtKB-KW"/>
</dbReference>
<evidence type="ECO:0000313" key="9">
    <source>
        <dbReference type="EMBL" id="KXN71592.1"/>
    </source>
</evidence>
<dbReference type="InterPro" id="IPR050196">
    <property type="entry name" value="Cytochrome_P450_Monoox"/>
</dbReference>
<dbReference type="InterPro" id="IPR001128">
    <property type="entry name" value="Cyt_P450"/>
</dbReference>
<dbReference type="SUPFAM" id="SSF48264">
    <property type="entry name" value="Cytochrome P450"/>
    <property type="match status" value="1"/>
</dbReference>
<evidence type="ECO:0000256" key="6">
    <source>
        <dbReference type="ARBA" id="ARBA00023004"/>
    </source>
</evidence>
<dbReference type="GO" id="GO:0016705">
    <property type="term" value="F:oxidoreductase activity, acting on paired donors, with incorporation or reduction of molecular oxygen"/>
    <property type="evidence" value="ECO:0007669"/>
    <property type="project" value="InterPro"/>
</dbReference>
<evidence type="ECO:0000313" key="10">
    <source>
        <dbReference type="Proteomes" id="UP000070444"/>
    </source>
</evidence>
<name>A0A137P9D2_CONC2</name>
<dbReference type="CDD" id="cd00302">
    <property type="entry name" value="cytochrome_P450"/>
    <property type="match status" value="1"/>
</dbReference>
<keyword evidence="5" id="KW-0560">Oxidoreductase</keyword>
<evidence type="ECO:0000256" key="2">
    <source>
        <dbReference type="ARBA" id="ARBA00010617"/>
    </source>
</evidence>
<dbReference type="PRINTS" id="PR00385">
    <property type="entry name" value="P450"/>
</dbReference>